<evidence type="ECO:0000313" key="1">
    <source>
        <dbReference type="EMBL" id="KAK9986057.1"/>
    </source>
</evidence>
<reference evidence="1 2" key="1">
    <citation type="submission" date="2024-01" db="EMBL/GenBank/DDBJ databases">
        <title>A telomere-to-telomere, gap-free genome of sweet tea (Lithocarpus litseifolius).</title>
        <authorList>
            <person name="Zhou J."/>
        </authorList>
    </citation>
    <scope>NUCLEOTIDE SEQUENCE [LARGE SCALE GENOMIC DNA]</scope>
    <source>
        <strain evidence="1">Zhou-2022a</strain>
        <tissue evidence="1">Leaf</tissue>
    </source>
</reference>
<name>A0AAW2BLQ3_9ROSI</name>
<accession>A0AAW2BLQ3</accession>
<dbReference type="InterPro" id="IPR036259">
    <property type="entry name" value="MFS_trans_sf"/>
</dbReference>
<dbReference type="EMBL" id="JAZDWU010000011">
    <property type="protein sequence ID" value="KAK9986057.1"/>
    <property type="molecule type" value="Genomic_DNA"/>
</dbReference>
<dbReference type="Proteomes" id="UP001459277">
    <property type="component" value="Unassembled WGS sequence"/>
</dbReference>
<keyword evidence="2" id="KW-1185">Reference proteome</keyword>
<comment type="caution">
    <text evidence="1">The sequence shown here is derived from an EMBL/GenBank/DDBJ whole genome shotgun (WGS) entry which is preliminary data.</text>
</comment>
<protein>
    <submittedName>
        <fullName evidence="1">Uncharacterized protein</fullName>
    </submittedName>
</protein>
<evidence type="ECO:0000313" key="2">
    <source>
        <dbReference type="Proteomes" id="UP001459277"/>
    </source>
</evidence>
<proteinExistence type="predicted"/>
<organism evidence="1 2">
    <name type="scientific">Lithocarpus litseifolius</name>
    <dbReference type="NCBI Taxonomy" id="425828"/>
    <lineage>
        <taxon>Eukaryota</taxon>
        <taxon>Viridiplantae</taxon>
        <taxon>Streptophyta</taxon>
        <taxon>Embryophyta</taxon>
        <taxon>Tracheophyta</taxon>
        <taxon>Spermatophyta</taxon>
        <taxon>Magnoliopsida</taxon>
        <taxon>eudicotyledons</taxon>
        <taxon>Gunneridae</taxon>
        <taxon>Pentapetalae</taxon>
        <taxon>rosids</taxon>
        <taxon>fabids</taxon>
        <taxon>Fagales</taxon>
        <taxon>Fagaceae</taxon>
        <taxon>Lithocarpus</taxon>
    </lineage>
</organism>
<dbReference type="Gene3D" id="1.20.1250.20">
    <property type="entry name" value="MFS general substrate transporter like domains"/>
    <property type="match status" value="1"/>
</dbReference>
<dbReference type="AlphaFoldDB" id="A0AAW2BLQ3"/>
<gene>
    <name evidence="1" type="ORF">SO802_031008</name>
</gene>
<sequence>MKIRRLDVIRRHMLYDNTNEKIPMSIFLLLPQFLLTSALDKISEDTIDSYFTDQVPESVRCYSPFSLIGVIGAGTMGSVLSVDVVENTATLNWRIQGNGCKRNLF</sequence>